<sequence length="442" mass="49241">MKRTKKQAQKQPKKPRLDSTTEAEDVMEVVAPTRRPVAATPGGVGLDETLTDDALVAVCRHVHAGADLVRLSCVSRTLHRLIAHPTDGAPVWRELFRRERGPAAYAAMSALVQLHGADAVRHVFVADRENLLQAMAGGAGEAAAALPQRSVWCEAFIETDEKLAWRRLLADVASDRAGGLEELAKATALMKFRDTVETRIAAWIGDDEADNEDDDDEDDDKNEEESHHEKKKNEDQEEKAEKKESEDDEDDEEKEKDGDDEDDNDDEDDEDEDKLARSEPKLETNLQKMQVRMLLNMMRVTKHNDFSCGDDYRGIFGTSRKNVTLGFLRDNTVSSVESSGGDGQYNVTTCKISLSVGGKAHGRVWEYATNSARDDNPACSPKSCPQLQKLWEELLKPSADSDEGLTFRHFLHFLGVALDLAHEDDYERGYTAFHSFLDLAPA</sequence>
<dbReference type="GeneID" id="14922327"/>
<proteinExistence type="predicted"/>
<accession>L8H9M4</accession>
<organism evidence="2 3">
    <name type="scientific">Acanthamoeba castellanii (strain ATCC 30010 / Neff)</name>
    <dbReference type="NCBI Taxonomy" id="1257118"/>
    <lineage>
        <taxon>Eukaryota</taxon>
        <taxon>Amoebozoa</taxon>
        <taxon>Discosea</taxon>
        <taxon>Longamoebia</taxon>
        <taxon>Centramoebida</taxon>
        <taxon>Acanthamoebidae</taxon>
        <taxon>Acanthamoeba</taxon>
    </lineage>
</organism>
<name>L8H9M4_ACACF</name>
<dbReference type="AlphaFoldDB" id="L8H9M4"/>
<dbReference type="RefSeq" id="XP_004345977.1">
    <property type="nucleotide sequence ID" value="XM_004345927.1"/>
</dbReference>
<feature type="region of interest" description="Disordered" evidence="1">
    <location>
        <begin position="203"/>
        <end position="285"/>
    </location>
</feature>
<feature type="compositionally biased region" description="Acidic residues" evidence="1">
    <location>
        <begin position="205"/>
        <end position="223"/>
    </location>
</feature>
<gene>
    <name evidence="2" type="ORF">ACA1_183690</name>
</gene>
<dbReference type="KEGG" id="acan:ACA1_183690"/>
<feature type="region of interest" description="Disordered" evidence="1">
    <location>
        <begin position="1"/>
        <end position="23"/>
    </location>
</feature>
<keyword evidence="3" id="KW-1185">Reference proteome</keyword>
<dbReference type="EMBL" id="KB007904">
    <property type="protein sequence ID" value="ELR21433.1"/>
    <property type="molecule type" value="Genomic_DNA"/>
</dbReference>
<reference evidence="2 3" key="1">
    <citation type="journal article" date="2013" name="Genome Biol.">
        <title>Genome of Acanthamoeba castellanii highlights extensive lateral gene transfer and early evolution of tyrosine kinase signaling.</title>
        <authorList>
            <person name="Clarke M."/>
            <person name="Lohan A.J."/>
            <person name="Liu B."/>
            <person name="Lagkouvardos I."/>
            <person name="Roy S."/>
            <person name="Zafar N."/>
            <person name="Bertelli C."/>
            <person name="Schilde C."/>
            <person name="Kianianmomeni A."/>
            <person name="Burglin T.R."/>
            <person name="Frech C."/>
            <person name="Turcotte B."/>
            <person name="Kopec K.O."/>
            <person name="Synnott J.M."/>
            <person name="Choo C."/>
            <person name="Paponov I."/>
            <person name="Finkler A."/>
            <person name="Soon Heng Tan C."/>
            <person name="Hutchins A.P."/>
            <person name="Weinmeier T."/>
            <person name="Rattei T."/>
            <person name="Chu J.S."/>
            <person name="Gimenez G."/>
            <person name="Irimia M."/>
            <person name="Rigden D.J."/>
            <person name="Fitzpatrick D.A."/>
            <person name="Lorenzo-Morales J."/>
            <person name="Bateman A."/>
            <person name="Chiu C.H."/>
            <person name="Tang P."/>
            <person name="Hegemann P."/>
            <person name="Fromm H."/>
            <person name="Raoult D."/>
            <person name="Greub G."/>
            <person name="Miranda-Saavedra D."/>
            <person name="Chen N."/>
            <person name="Nash P."/>
            <person name="Ginger M.L."/>
            <person name="Horn M."/>
            <person name="Schaap P."/>
            <person name="Caler L."/>
            <person name="Loftus B."/>
        </authorList>
    </citation>
    <scope>NUCLEOTIDE SEQUENCE [LARGE SCALE GENOMIC DNA]</scope>
    <source>
        <strain evidence="2 3">Neff</strain>
    </source>
</reference>
<feature type="compositionally biased region" description="Basic and acidic residues" evidence="1">
    <location>
        <begin position="224"/>
        <end position="245"/>
    </location>
</feature>
<evidence type="ECO:0000256" key="1">
    <source>
        <dbReference type="SAM" id="MobiDB-lite"/>
    </source>
</evidence>
<feature type="compositionally biased region" description="Basic residues" evidence="1">
    <location>
        <begin position="1"/>
        <end position="14"/>
    </location>
</feature>
<dbReference type="VEuPathDB" id="AmoebaDB:ACA1_183690"/>
<evidence type="ECO:0000313" key="2">
    <source>
        <dbReference type="EMBL" id="ELR21433.1"/>
    </source>
</evidence>
<dbReference type="STRING" id="1257118.L8H9M4"/>
<feature type="compositionally biased region" description="Acidic residues" evidence="1">
    <location>
        <begin position="246"/>
        <end position="273"/>
    </location>
</feature>
<evidence type="ECO:0000313" key="3">
    <source>
        <dbReference type="Proteomes" id="UP000011083"/>
    </source>
</evidence>
<protein>
    <submittedName>
        <fullName evidence="2">Uncharacterized protein</fullName>
    </submittedName>
</protein>
<dbReference type="Proteomes" id="UP000011083">
    <property type="component" value="Unassembled WGS sequence"/>
</dbReference>